<accession>A0A4Z0RUQ6</accession>
<dbReference type="Gene3D" id="3.20.80.10">
    <property type="entry name" value="Regulatory factor, effector binding domain"/>
    <property type="match status" value="1"/>
</dbReference>
<name>A0A4Z0RUQ6_WEICO</name>
<dbReference type="SUPFAM" id="SSF55136">
    <property type="entry name" value="Probable bacterial effector-binding domain"/>
    <property type="match status" value="1"/>
</dbReference>
<dbReference type="Proteomes" id="UP000297646">
    <property type="component" value="Unassembled WGS sequence"/>
</dbReference>
<feature type="domain" description="GyrI-like small molecule binding" evidence="1">
    <location>
        <begin position="133"/>
        <end position="200"/>
    </location>
</feature>
<proteinExistence type="predicted"/>
<evidence type="ECO:0000313" key="3">
    <source>
        <dbReference type="Proteomes" id="UP000297646"/>
    </source>
</evidence>
<evidence type="ECO:0000259" key="1">
    <source>
        <dbReference type="Pfam" id="PF06445"/>
    </source>
</evidence>
<dbReference type="RefSeq" id="WP_135520427.1">
    <property type="nucleotide sequence ID" value="NZ_PVSN01000064.1"/>
</dbReference>
<gene>
    <name evidence="2" type="ORF">C6P11_08915</name>
</gene>
<dbReference type="InterPro" id="IPR029442">
    <property type="entry name" value="GyrI-like"/>
</dbReference>
<dbReference type="AlphaFoldDB" id="A0A4Z0RUQ6"/>
<comment type="caution">
    <text evidence="2">The sequence shown here is derived from an EMBL/GenBank/DDBJ whole genome shotgun (WGS) entry which is preliminary data.</text>
</comment>
<evidence type="ECO:0000313" key="2">
    <source>
        <dbReference type="EMBL" id="TGE71487.1"/>
    </source>
</evidence>
<organism evidence="2 3">
    <name type="scientific">Weissella confusa</name>
    <name type="common">Lactobacillus confusus</name>
    <dbReference type="NCBI Taxonomy" id="1583"/>
    <lineage>
        <taxon>Bacteria</taxon>
        <taxon>Bacillati</taxon>
        <taxon>Bacillota</taxon>
        <taxon>Bacilli</taxon>
        <taxon>Lactobacillales</taxon>
        <taxon>Lactobacillaceae</taxon>
        <taxon>Weissella</taxon>
    </lineage>
</organism>
<reference evidence="2 3" key="1">
    <citation type="submission" date="2018-03" db="EMBL/GenBank/DDBJ databases">
        <title>Genome sequencing of Weissella confusa isolates.</title>
        <authorList>
            <person name="Kajala I."/>
            <person name="Baruah R."/>
            <person name="Bergsveinson J."/>
            <person name="Juvonen R."/>
            <person name="Ziola B."/>
        </authorList>
    </citation>
    <scope>NUCLEOTIDE SEQUENCE [LARGE SCALE GENOMIC DNA]</scope>
    <source>
        <strain evidence="2 3">VTT E-062653</strain>
    </source>
</reference>
<dbReference type="OrthoDB" id="4772335at2"/>
<sequence>MKYDFKKMAAVEFNSTKRPKQVVVPSHSYFEIHGTGNPNDALFPDYIAALYSVAYPTKMAFKKADSSLHGIYTDYTVPPLLGDWTISRVAVDRGAWTKDDFVFRLRMLIPDFVPIALAEKMLLDAKAAGKSKLIDKVDIITLPEKRVVQMLHVGPYDDEQISFDHIEMFLNEHQLVRTSQNHTEYYLNDARRIAPDRLKTVLEVEVTPK</sequence>
<dbReference type="InterPro" id="IPR011256">
    <property type="entry name" value="Reg_factor_effector_dom_sf"/>
</dbReference>
<dbReference type="Pfam" id="PF06445">
    <property type="entry name" value="GyrI-like"/>
    <property type="match status" value="1"/>
</dbReference>
<dbReference type="EMBL" id="PVSN01000064">
    <property type="protein sequence ID" value="TGE71487.1"/>
    <property type="molecule type" value="Genomic_DNA"/>
</dbReference>
<protein>
    <recommendedName>
        <fullName evidence="1">GyrI-like small molecule binding domain-containing protein</fullName>
    </recommendedName>
</protein>